<reference evidence="1" key="2">
    <citation type="journal article" date="2015" name="Fish Shellfish Immunol.">
        <title>Early steps in the European eel (Anguilla anguilla)-Vibrio vulnificus interaction in the gills: Role of the RtxA13 toxin.</title>
        <authorList>
            <person name="Callol A."/>
            <person name="Pajuelo D."/>
            <person name="Ebbesson L."/>
            <person name="Teles M."/>
            <person name="MacKenzie S."/>
            <person name="Amaro C."/>
        </authorList>
    </citation>
    <scope>NUCLEOTIDE SEQUENCE</scope>
</reference>
<reference evidence="1" key="1">
    <citation type="submission" date="2014-11" db="EMBL/GenBank/DDBJ databases">
        <authorList>
            <person name="Amaro Gonzalez C."/>
        </authorList>
    </citation>
    <scope>NUCLEOTIDE SEQUENCE</scope>
</reference>
<dbReference type="AlphaFoldDB" id="A0A0E9PVD3"/>
<proteinExistence type="predicted"/>
<name>A0A0E9PVD3_ANGAN</name>
<evidence type="ECO:0000313" key="1">
    <source>
        <dbReference type="EMBL" id="JAH07808.1"/>
    </source>
</evidence>
<sequence length="24" mass="2630">MLAKPADLSNKALLTMLAMLCKPR</sequence>
<organism evidence="1">
    <name type="scientific">Anguilla anguilla</name>
    <name type="common">European freshwater eel</name>
    <name type="synonym">Muraena anguilla</name>
    <dbReference type="NCBI Taxonomy" id="7936"/>
    <lineage>
        <taxon>Eukaryota</taxon>
        <taxon>Metazoa</taxon>
        <taxon>Chordata</taxon>
        <taxon>Craniata</taxon>
        <taxon>Vertebrata</taxon>
        <taxon>Euteleostomi</taxon>
        <taxon>Actinopterygii</taxon>
        <taxon>Neopterygii</taxon>
        <taxon>Teleostei</taxon>
        <taxon>Anguilliformes</taxon>
        <taxon>Anguillidae</taxon>
        <taxon>Anguilla</taxon>
    </lineage>
</organism>
<dbReference type="EMBL" id="GBXM01100769">
    <property type="protein sequence ID" value="JAH07808.1"/>
    <property type="molecule type" value="Transcribed_RNA"/>
</dbReference>
<accession>A0A0E9PVD3</accession>
<protein>
    <submittedName>
        <fullName evidence="1">Uncharacterized protein</fullName>
    </submittedName>
</protein>